<dbReference type="RefSeq" id="WP_042529832.1">
    <property type="nucleotide sequence ID" value="NZ_CDGG01000001.1"/>
</dbReference>
<proteinExistence type="inferred from homology"/>
<keyword evidence="2" id="KW-0560">Oxidoreductase</keyword>
<dbReference type="FunFam" id="3.40.50.720:FF:000084">
    <property type="entry name" value="Short-chain dehydrogenase reductase"/>
    <property type="match status" value="1"/>
</dbReference>
<dbReference type="PRINTS" id="PR00081">
    <property type="entry name" value="GDHRDH"/>
</dbReference>
<reference evidence="3 4" key="1">
    <citation type="submission" date="2014-11" db="EMBL/GenBank/DDBJ databases">
        <authorList>
            <person name="Urmite Genomes Urmite Genomes"/>
        </authorList>
    </citation>
    <scope>NUCLEOTIDE SEQUENCE [LARGE SCALE GENOMIC DNA]</scope>
    <source>
        <strain evidence="3 4">Oc5</strain>
    </source>
</reference>
<dbReference type="PANTHER" id="PTHR24321">
    <property type="entry name" value="DEHYDROGENASES, SHORT CHAIN"/>
    <property type="match status" value="1"/>
</dbReference>
<dbReference type="STRING" id="545501.BN997_00805"/>
<evidence type="ECO:0000256" key="1">
    <source>
        <dbReference type="ARBA" id="ARBA00006484"/>
    </source>
</evidence>
<dbReference type="PANTHER" id="PTHR24321:SF8">
    <property type="entry name" value="ESTRADIOL 17-BETA-DEHYDROGENASE 8-RELATED"/>
    <property type="match status" value="1"/>
</dbReference>
<evidence type="ECO:0000313" key="4">
    <source>
        <dbReference type="Proteomes" id="UP000040453"/>
    </source>
</evidence>
<dbReference type="AlphaFoldDB" id="A0A0A1MMU0"/>
<dbReference type="PROSITE" id="PS00061">
    <property type="entry name" value="ADH_SHORT"/>
    <property type="match status" value="1"/>
</dbReference>
<dbReference type="SUPFAM" id="SSF51735">
    <property type="entry name" value="NAD(P)-binding Rossmann-fold domains"/>
    <property type="match status" value="1"/>
</dbReference>
<dbReference type="CDD" id="cd05233">
    <property type="entry name" value="SDR_c"/>
    <property type="match status" value="1"/>
</dbReference>
<evidence type="ECO:0000313" key="3">
    <source>
        <dbReference type="EMBL" id="CEI80992.1"/>
    </source>
</evidence>
<dbReference type="InterPro" id="IPR002347">
    <property type="entry name" value="SDR_fam"/>
</dbReference>
<dbReference type="InterPro" id="IPR020904">
    <property type="entry name" value="Sc_DH/Rdtase_CS"/>
</dbReference>
<dbReference type="Proteomes" id="UP000040453">
    <property type="component" value="Unassembled WGS sequence"/>
</dbReference>
<dbReference type="GO" id="GO:0008206">
    <property type="term" value="P:bile acid metabolic process"/>
    <property type="evidence" value="ECO:0007669"/>
    <property type="project" value="UniProtKB-ARBA"/>
</dbReference>
<dbReference type="PRINTS" id="PR00080">
    <property type="entry name" value="SDRFAMILY"/>
</dbReference>
<accession>A0A0A1MMU0</accession>
<name>A0A0A1MMU0_9BACI</name>
<evidence type="ECO:0000256" key="2">
    <source>
        <dbReference type="ARBA" id="ARBA00023002"/>
    </source>
</evidence>
<dbReference type="Gene3D" id="3.40.50.720">
    <property type="entry name" value="NAD(P)-binding Rossmann-like Domain"/>
    <property type="match status" value="1"/>
</dbReference>
<organism evidence="3 4">
    <name type="scientific">Oceanobacillus oncorhynchi</name>
    <dbReference type="NCBI Taxonomy" id="545501"/>
    <lineage>
        <taxon>Bacteria</taxon>
        <taxon>Bacillati</taxon>
        <taxon>Bacillota</taxon>
        <taxon>Bacilli</taxon>
        <taxon>Bacillales</taxon>
        <taxon>Bacillaceae</taxon>
        <taxon>Oceanobacillus</taxon>
    </lineage>
</organism>
<dbReference type="InterPro" id="IPR036291">
    <property type="entry name" value="NAD(P)-bd_dom_sf"/>
</dbReference>
<protein>
    <submittedName>
        <fullName evidence="3">Levodione reductase</fullName>
    </submittedName>
</protein>
<dbReference type="NCBIfam" id="NF005559">
    <property type="entry name" value="PRK07231.1"/>
    <property type="match status" value="1"/>
</dbReference>
<dbReference type="EMBL" id="CDGG01000001">
    <property type="protein sequence ID" value="CEI80992.1"/>
    <property type="molecule type" value="Genomic_DNA"/>
</dbReference>
<comment type="similarity">
    <text evidence="1">Belongs to the short-chain dehydrogenases/reductases (SDR) family.</text>
</comment>
<gene>
    <name evidence="3" type="primary">lvr_1</name>
    <name evidence="3" type="ORF">BN997_00805</name>
</gene>
<keyword evidence="4" id="KW-1185">Reference proteome</keyword>
<dbReference type="GO" id="GO:0016491">
    <property type="term" value="F:oxidoreductase activity"/>
    <property type="evidence" value="ECO:0007669"/>
    <property type="project" value="UniProtKB-KW"/>
</dbReference>
<dbReference type="Pfam" id="PF13561">
    <property type="entry name" value="adh_short_C2"/>
    <property type="match status" value="1"/>
</dbReference>
<sequence length="251" mass="26909">MSEAEQIAVITGAGSGMGRASSLKLAEQGMKLVLVDFNEQTREETLRLVKEQGGEGIFVKADVSKSEDVQNYVQEAVKAYGRIDVFFNNAGVIQKPYLLADIPDEEYDRVVSINFKGVFLGMKYVLKIMEEQGSGVIINTSSSSGLRVEHSLAVYSASKHAVVGLTKSAAKEYADKGIRINAICPGGVETNLVSGFQKTWEETGNTPKIDFPIIGRMSEPDEIADVVAFLASPGASYMTGSVLAVDGGLTL</sequence>
<dbReference type="OrthoDB" id="9803333at2"/>